<evidence type="ECO:0000259" key="5">
    <source>
        <dbReference type="Pfam" id="PF01094"/>
    </source>
</evidence>
<organism evidence="6 7">
    <name type="scientific">Angiostrongylus cantonensis</name>
    <name type="common">Rat lungworm</name>
    <dbReference type="NCBI Taxonomy" id="6313"/>
    <lineage>
        <taxon>Eukaryota</taxon>
        <taxon>Metazoa</taxon>
        <taxon>Ecdysozoa</taxon>
        <taxon>Nematoda</taxon>
        <taxon>Chromadorea</taxon>
        <taxon>Rhabditida</taxon>
        <taxon>Rhabditina</taxon>
        <taxon>Rhabditomorpha</taxon>
        <taxon>Strongyloidea</taxon>
        <taxon>Metastrongylidae</taxon>
        <taxon>Angiostrongylus</taxon>
    </lineage>
</organism>
<dbReference type="Gene3D" id="3.40.50.2300">
    <property type="match status" value="1"/>
</dbReference>
<accession>A0A0K0DB38</accession>
<evidence type="ECO:0000256" key="2">
    <source>
        <dbReference type="ARBA" id="ARBA00022692"/>
    </source>
</evidence>
<name>A0A0K0DB38_ANGCA</name>
<dbReference type="GO" id="GO:0016020">
    <property type="term" value="C:membrane"/>
    <property type="evidence" value="ECO:0007669"/>
    <property type="project" value="UniProtKB-SubCell"/>
</dbReference>
<reference evidence="6" key="1">
    <citation type="submission" date="2012-09" db="EMBL/GenBank/DDBJ databases">
        <authorList>
            <person name="Martin A.A."/>
        </authorList>
    </citation>
    <scope>NUCLEOTIDE SEQUENCE</scope>
</reference>
<evidence type="ECO:0000256" key="4">
    <source>
        <dbReference type="ARBA" id="ARBA00023136"/>
    </source>
</evidence>
<keyword evidence="4" id="KW-0472">Membrane</keyword>
<keyword evidence="6" id="KW-1185">Reference proteome</keyword>
<evidence type="ECO:0000256" key="3">
    <source>
        <dbReference type="ARBA" id="ARBA00022989"/>
    </source>
</evidence>
<comment type="subcellular location">
    <subcellularLocation>
        <location evidence="1">Membrane</location>
    </subcellularLocation>
</comment>
<dbReference type="InterPro" id="IPR028082">
    <property type="entry name" value="Peripla_BP_I"/>
</dbReference>
<evidence type="ECO:0000313" key="7">
    <source>
        <dbReference type="WBParaSite" id="ACAC_0000758901-mRNA-1"/>
    </source>
</evidence>
<evidence type="ECO:0000313" key="6">
    <source>
        <dbReference type="Proteomes" id="UP000035642"/>
    </source>
</evidence>
<dbReference type="Proteomes" id="UP000035642">
    <property type="component" value="Unassembled WGS sequence"/>
</dbReference>
<proteinExistence type="predicted"/>
<reference evidence="7" key="2">
    <citation type="submission" date="2017-02" db="UniProtKB">
        <authorList>
            <consortium name="WormBaseParasite"/>
        </authorList>
    </citation>
    <scope>IDENTIFICATION</scope>
</reference>
<dbReference type="InterPro" id="IPR001828">
    <property type="entry name" value="ANF_lig-bd_rcpt"/>
</dbReference>
<dbReference type="WBParaSite" id="ACAC_0000758901-mRNA-1">
    <property type="protein sequence ID" value="ACAC_0000758901-mRNA-1"/>
    <property type="gene ID" value="ACAC_0000758901"/>
</dbReference>
<dbReference type="SUPFAM" id="SSF53822">
    <property type="entry name" value="Periplasmic binding protein-like I"/>
    <property type="match status" value="1"/>
</dbReference>
<dbReference type="Pfam" id="PF01094">
    <property type="entry name" value="ANF_receptor"/>
    <property type="match status" value="1"/>
</dbReference>
<dbReference type="STRING" id="6313.A0A0K0DB38"/>
<keyword evidence="3" id="KW-1133">Transmembrane helix</keyword>
<protein>
    <submittedName>
        <fullName evidence="7">ANF_receptor domain-containing protein</fullName>
    </submittedName>
</protein>
<evidence type="ECO:0000256" key="1">
    <source>
        <dbReference type="ARBA" id="ARBA00004370"/>
    </source>
</evidence>
<feature type="domain" description="Receptor ligand binding region" evidence="5">
    <location>
        <begin position="10"/>
        <end position="208"/>
    </location>
</feature>
<sequence>MEHWKMGARVFIGPEMNCRTEATMAAAQNLPIISYKCKDQTVSDKKKSQRGGTIRLHVRCLPRYNTFARTVPAETDIVKAFIALCREYKWKKFTVIYEEHPAHEELYQALQNAHLEPSDIRYSVQNVSKVVRFSEVQSEKLIDSVIEQTKDITRFMYITVYVTFGNVRLFRKILMSMGKLGLTDSQQYLLIYLDADYNWLNVYHAMNNHFFRSHLNCAVQDTMIDLQSSWDVSNSSDHRIIGYSRAALAIIPTPVELNSERCR</sequence>
<keyword evidence="2" id="KW-0812">Transmembrane</keyword>
<dbReference type="AlphaFoldDB" id="A0A0K0DB38"/>